<name>A0A2M6WYZ2_9BACT</name>
<dbReference type="Proteomes" id="UP000230731">
    <property type="component" value="Unassembled WGS sequence"/>
</dbReference>
<proteinExistence type="predicted"/>
<gene>
    <name evidence="2" type="ORF">COT71_02940</name>
</gene>
<dbReference type="GO" id="GO:0008757">
    <property type="term" value="F:S-adenosylmethionine-dependent methyltransferase activity"/>
    <property type="evidence" value="ECO:0007669"/>
    <property type="project" value="InterPro"/>
</dbReference>
<dbReference type="Pfam" id="PF08241">
    <property type="entry name" value="Methyltransf_11"/>
    <property type="match status" value="1"/>
</dbReference>
<dbReference type="PANTHER" id="PTHR43591">
    <property type="entry name" value="METHYLTRANSFERASE"/>
    <property type="match status" value="1"/>
</dbReference>
<feature type="domain" description="Methyltransferase type 11" evidence="1">
    <location>
        <begin position="40"/>
        <end position="135"/>
    </location>
</feature>
<evidence type="ECO:0000313" key="3">
    <source>
        <dbReference type="Proteomes" id="UP000230731"/>
    </source>
</evidence>
<reference evidence="3" key="1">
    <citation type="submission" date="2017-09" db="EMBL/GenBank/DDBJ databases">
        <title>Depth-based differentiation of microbial function through sediment-hosted aquifers and enrichment of novel symbionts in the deep terrestrial subsurface.</title>
        <authorList>
            <person name="Probst A.J."/>
            <person name="Ladd B."/>
            <person name="Jarett J.K."/>
            <person name="Geller-Mcgrath D.E."/>
            <person name="Sieber C.M.K."/>
            <person name="Emerson J.B."/>
            <person name="Anantharaman K."/>
            <person name="Thomas B.C."/>
            <person name="Malmstrom R."/>
            <person name="Stieglmeier M."/>
            <person name="Klingl A."/>
            <person name="Woyke T."/>
            <person name="Ryan C.M."/>
            <person name="Banfield J.F."/>
        </authorList>
    </citation>
    <scope>NUCLEOTIDE SEQUENCE [LARGE SCALE GENOMIC DNA]</scope>
</reference>
<dbReference type="InterPro" id="IPR029063">
    <property type="entry name" value="SAM-dependent_MTases_sf"/>
</dbReference>
<evidence type="ECO:0000259" key="1">
    <source>
        <dbReference type="Pfam" id="PF08241"/>
    </source>
</evidence>
<sequence length="194" mass="22039">MSTRGFERWWLDAWPHRVYVRKAVPRFLRGCPEPFRGEVLEIGAGGGHTSRRILETFPQVELTATDVDTAAADRFVRLQQVFGQRLKFQQADVLHLPFDRESFDIAVALHMLHHLDDVPLALQQMLRVLRPGGLIGLTDDNPDFMRGPVRWLFPAASAVSRADIAHILAAEGCEVLAEQGDVHYFLWARKKYAV</sequence>
<organism evidence="2 3">
    <name type="scientific">Candidatus Andersenbacteria bacterium CG10_big_fil_rev_8_21_14_0_10_54_11</name>
    <dbReference type="NCBI Taxonomy" id="1974485"/>
    <lineage>
        <taxon>Bacteria</taxon>
        <taxon>Candidatus Anderseniibacteriota</taxon>
    </lineage>
</organism>
<dbReference type="AlphaFoldDB" id="A0A2M6WYZ2"/>
<dbReference type="CDD" id="cd02440">
    <property type="entry name" value="AdoMet_MTases"/>
    <property type="match status" value="1"/>
</dbReference>
<dbReference type="InterPro" id="IPR013216">
    <property type="entry name" value="Methyltransf_11"/>
</dbReference>
<dbReference type="SUPFAM" id="SSF53335">
    <property type="entry name" value="S-adenosyl-L-methionine-dependent methyltransferases"/>
    <property type="match status" value="1"/>
</dbReference>
<evidence type="ECO:0000313" key="2">
    <source>
        <dbReference type="EMBL" id="PIT98023.1"/>
    </source>
</evidence>
<protein>
    <recommendedName>
        <fullName evidence="1">Methyltransferase type 11 domain-containing protein</fullName>
    </recommendedName>
</protein>
<accession>A0A2M6WYZ2</accession>
<dbReference type="PANTHER" id="PTHR43591:SF110">
    <property type="entry name" value="RHODANESE DOMAIN-CONTAINING PROTEIN"/>
    <property type="match status" value="1"/>
</dbReference>
<comment type="caution">
    <text evidence="2">The sequence shown here is derived from an EMBL/GenBank/DDBJ whole genome shotgun (WGS) entry which is preliminary data.</text>
</comment>
<dbReference type="Gene3D" id="3.40.50.150">
    <property type="entry name" value="Vaccinia Virus protein VP39"/>
    <property type="match status" value="1"/>
</dbReference>
<dbReference type="EMBL" id="PEZP01000036">
    <property type="protein sequence ID" value="PIT98023.1"/>
    <property type="molecule type" value="Genomic_DNA"/>
</dbReference>